<feature type="region of interest" description="Disordered" evidence="1">
    <location>
        <begin position="1"/>
        <end position="24"/>
    </location>
</feature>
<dbReference type="AlphaFoldDB" id="A0A7S3DK69"/>
<proteinExistence type="predicted"/>
<accession>A0A7S3DK69</accession>
<evidence type="ECO:0000256" key="1">
    <source>
        <dbReference type="SAM" id="MobiDB-lite"/>
    </source>
</evidence>
<feature type="region of interest" description="Disordered" evidence="1">
    <location>
        <begin position="45"/>
        <end position="132"/>
    </location>
</feature>
<sequence>MPYGSNAINSDGTSCNVGNTLGSRPAVRLLGQKLGYDSGNAMKNALAWGDDEDETEKERGRRREEKGGERGAGEASKDEDERRRRKEPSRSEVEEHKGVQQVEGHRGNRSGRSKPAEDGWGNQPLESVFKPA</sequence>
<reference evidence="2" key="1">
    <citation type="submission" date="2021-01" db="EMBL/GenBank/DDBJ databases">
        <authorList>
            <person name="Corre E."/>
            <person name="Pelletier E."/>
            <person name="Niang G."/>
            <person name="Scheremetjew M."/>
            <person name="Finn R."/>
            <person name="Kale V."/>
            <person name="Holt S."/>
            <person name="Cochrane G."/>
            <person name="Meng A."/>
            <person name="Brown T."/>
            <person name="Cohen L."/>
        </authorList>
    </citation>
    <scope>NUCLEOTIDE SEQUENCE</scope>
    <source>
        <strain evidence="2">NIES-2562</strain>
    </source>
</reference>
<protein>
    <submittedName>
        <fullName evidence="2">Uncharacterized protein</fullName>
    </submittedName>
</protein>
<dbReference type="EMBL" id="HBIB01035155">
    <property type="protein sequence ID" value="CAE0260559.1"/>
    <property type="molecule type" value="Transcribed_RNA"/>
</dbReference>
<gene>
    <name evidence="2" type="ORF">PBIL07802_LOCUS22838</name>
</gene>
<evidence type="ECO:0000313" key="2">
    <source>
        <dbReference type="EMBL" id="CAE0260559.1"/>
    </source>
</evidence>
<feature type="compositionally biased region" description="Basic and acidic residues" evidence="1">
    <location>
        <begin position="56"/>
        <end position="106"/>
    </location>
</feature>
<name>A0A7S3DK69_9EUKA</name>
<feature type="compositionally biased region" description="Polar residues" evidence="1">
    <location>
        <begin position="1"/>
        <end position="22"/>
    </location>
</feature>
<organism evidence="2">
    <name type="scientific">Palpitomonas bilix</name>
    <dbReference type="NCBI Taxonomy" id="652834"/>
    <lineage>
        <taxon>Eukaryota</taxon>
        <taxon>Eukaryota incertae sedis</taxon>
    </lineage>
</organism>